<dbReference type="GO" id="GO:0006493">
    <property type="term" value="P:protein O-linked glycosylation"/>
    <property type="evidence" value="ECO:0007669"/>
    <property type="project" value="TreeGrafter"/>
</dbReference>
<gene>
    <name evidence="11" type="ORF">YALI1_A10199g</name>
</gene>
<dbReference type="RefSeq" id="XP_499939.3">
    <property type="nucleotide sequence ID" value="XM_499939.3"/>
</dbReference>
<dbReference type="SMART" id="SM00028">
    <property type="entry name" value="TPR"/>
    <property type="match status" value="3"/>
</dbReference>
<sequence length="1330" mass="147572">MPPSIDIVLKLAQQVHGSTQVSLAVKQAVVTTLELWSRRVIIEIAQRVDIITATEDLHSLGHNPYPLPTFAKLDGVISLSTSDPTPSKILDSFDCVVEEDSQIQPFYSNGDLAARHQNLIATVHSIITDIPRTGTLDESKLRALYTTALEGYLFAGCMAFSMKLFDKSAFLNSVILLFAPNYAEALYNQATTMITAGHKQDAVFWWRMTLRAKPGYWAAAEQLSSVLMAESRPIEAGTTLCTCINATIAQDIAPNTLQSWQKLLSLYHTLGNNHYSHKKVGQAVQVFAQVVMLASLPDHLKLGPDQFSWSKVDAQKFMVNFALGKSTDLATSEIETLTETISNVMLAWYMEERDHVASVPVSTTSALLVSPKKAMRVRFKLYGDMGLPPLLLRLTLLQCPGIGRLTKDRESGYELASSDSDNGRVTVPPSVLPLFQSITITIANALLNLAKILQDGIHSGKTDHAISFNNRSPTLYDILSLYLLSLSLNPSASTANNIGILLNSLSTSMPNRNHVRSLALSYYQYGLSLDPKHPHLYTNLGSLFKEQGRLKPAIDMYLNAVKCDAGFDTALGNLAAAYQDNGQTSLAIQYYKKAVAANPGFAEAICGLANCLSTICSWAGRGKSPQELCGVDDDGMVCFDNTPGWITRLIGVINEQLKDGKIWGHGIVYKSPSLAQDITNATGDLDNDIINKLLPYLSPKCQLGGEGTQIVRAIEEATRLCQLRWYLDPDASSDKFPRPEIPPLLHVPAASTVSPFHTFTLPLDREQVLGIAQLTALRISVSTLRQPWMPRHVFKPPKSPGQNGGVLNVGYVSSDFVDHPLAHLMQSVFGLHDTTKVRPICYATTSSDGSSYRHRIEKQALVRDVSNMSTHQVIETILKDNIHILVNLNGYTKGARNDIFAARPVPVQVSLMGYAGTLGAGWIDYIFSDSISSRERQRDSFSEKLIICQPSFFCCDHRQTAPDCFAVRKSVSRAPVGSGKMYEQGSTLSESLSRFHSKVRKPKSPRSCGTGTVASAHKMEYSNIDIQKYALSQLENSPLVDGYSSDDYLYGKKDEWDDSFSRDLDSKMDKRGSDASIEEEGDSTGTPRLPPFDHELSKRAKLRQQIFPDIPKEAVLLGSFNQLYKITPETLFMWLLILQRQPNAYLWLLQFPPAGESKIREMASKWYQGTDDINKRILFTPVTDKNVFVTRSRVCDLFLDTPECNAHTTAADVIWNGTPILTFPKHDHKMSSRVASSIIAASIPHPPSAEAEAMYRDLVVDSNQKYVNNTLSLISEPQLPTLIKYRQLLYSQRETGRLFDTKQWVKKLEEGLWRAWSDWTEGVYEDIVMG</sequence>
<protein>
    <recommendedName>
        <fullName evidence="3">protein O-GlcNAc transferase</fullName>
        <ecNumber evidence="3">2.4.1.255</ecNumber>
    </recommendedName>
</protein>
<organism evidence="11 12">
    <name type="scientific">Yarrowia lipolytica</name>
    <name type="common">Candida lipolytica</name>
    <dbReference type="NCBI Taxonomy" id="4952"/>
    <lineage>
        <taxon>Eukaryota</taxon>
        <taxon>Fungi</taxon>
        <taxon>Dikarya</taxon>
        <taxon>Ascomycota</taxon>
        <taxon>Saccharomycotina</taxon>
        <taxon>Dipodascomycetes</taxon>
        <taxon>Dipodascales</taxon>
        <taxon>Dipodascales incertae sedis</taxon>
        <taxon>Yarrowia</taxon>
    </lineage>
</organism>
<dbReference type="EMBL" id="CP017553">
    <property type="protein sequence ID" value="AOW00483.1"/>
    <property type="molecule type" value="Genomic_DNA"/>
</dbReference>
<evidence type="ECO:0000313" key="11">
    <source>
        <dbReference type="EMBL" id="AOW00483.1"/>
    </source>
</evidence>
<feature type="repeat" description="TPR" evidence="8">
    <location>
        <begin position="534"/>
        <end position="567"/>
    </location>
</feature>
<dbReference type="Gene3D" id="1.25.40.10">
    <property type="entry name" value="Tetratricopeptide repeat domain"/>
    <property type="match status" value="3"/>
</dbReference>
<comment type="similarity">
    <text evidence="2">Belongs to the glycosyltransferase 41 family. O-GlcNAc transferase subfamily.</text>
</comment>
<evidence type="ECO:0000259" key="10">
    <source>
        <dbReference type="Pfam" id="PF13844"/>
    </source>
</evidence>
<dbReference type="EC" id="2.4.1.255" evidence="3"/>
<dbReference type="Pfam" id="PF13844">
    <property type="entry name" value="Glyco_transf_41"/>
    <property type="match status" value="2"/>
</dbReference>
<evidence type="ECO:0000256" key="6">
    <source>
        <dbReference type="ARBA" id="ARBA00022737"/>
    </source>
</evidence>
<feature type="domain" description="O-GlcNAc transferase C-terminal" evidence="10">
    <location>
        <begin position="1109"/>
        <end position="1308"/>
    </location>
</feature>
<name>A0A1D8N4D2_YARLL</name>
<dbReference type="Pfam" id="PF13181">
    <property type="entry name" value="TPR_8"/>
    <property type="match status" value="1"/>
</dbReference>
<dbReference type="GeneID" id="2905989"/>
<dbReference type="Proteomes" id="UP000182444">
    <property type="component" value="Chromosome 1A"/>
</dbReference>
<dbReference type="eggNOG" id="KOG4626">
    <property type="taxonomic scope" value="Eukaryota"/>
</dbReference>
<dbReference type="InterPro" id="IPR019734">
    <property type="entry name" value="TPR_rpt"/>
</dbReference>
<dbReference type="Gene3D" id="3.40.50.11380">
    <property type="match status" value="1"/>
</dbReference>
<reference evidence="11 12" key="1">
    <citation type="journal article" date="2016" name="PLoS ONE">
        <title>Sequence Assembly of Yarrowia lipolytica Strain W29/CLIB89 Shows Transposable Element Diversity.</title>
        <authorList>
            <person name="Magnan C."/>
            <person name="Yu J."/>
            <person name="Chang I."/>
            <person name="Jahn E."/>
            <person name="Kanomata Y."/>
            <person name="Wu J."/>
            <person name="Zeller M."/>
            <person name="Oakes M."/>
            <person name="Baldi P."/>
            <person name="Sandmeyer S."/>
        </authorList>
    </citation>
    <scope>NUCLEOTIDE SEQUENCE [LARGE SCALE GENOMIC DNA]</scope>
    <source>
        <strain evidence="12">CLIB89(W29)</strain>
    </source>
</reference>
<feature type="compositionally biased region" description="Basic and acidic residues" evidence="9">
    <location>
        <begin position="1061"/>
        <end position="1073"/>
    </location>
</feature>
<accession>A0A1D8N4D2</accession>
<dbReference type="Gene3D" id="3.40.50.2000">
    <property type="entry name" value="Glycogen Phosphorylase B"/>
    <property type="match status" value="1"/>
</dbReference>
<dbReference type="VEuPathDB" id="FungiDB:YALI0_A10296g"/>
<dbReference type="PANTHER" id="PTHR44998">
    <property type="match status" value="1"/>
</dbReference>
<dbReference type="KEGG" id="yli:2905989"/>
<dbReference type="SUPFAM" id="SSF48452">
    <property type="entry name" value="TPR-like"/>
    <property type="match status" value="2"/>
</dbReference>
<dbReference type="VEuPathDB" id="FungiDB:YALI1_A10199g"/>
<dbReference type="InterPro" id="IPR011990">
    <property type="entry name" value="TPR-like_helical_dom_sf"/>
</dbReference>
<evidence type="ECO:0000256" key="9">
    <source>
        <dbReference type="SAM" id="MobiDB-lite"/>
    </source>
</evidence>
<evidence type="ECO:0000313" key="12">
    <source>
        <dbReference type="Proteomes" id="UP000182444"/>
    </source>
</evidence>
<evidence type="ECO:0000256" key="1">
    <source>
        <dbReference type="ARBA" id="ARBA00004922"/>
    </source>
</evidence>
<feature type="region of interest" description="Disordered" evidence="9">
    <location>
        <begin position="1061"/>
        <end position="1093"/>
    </location>
</feature>
<keyword evidence="6" id="KW-0677">Repeat</keyword>
<comment type="pathway">
    <text evidence="1">Protein modification; protein glycosylation.</text>
</comment>
<evidence type="ECO:0000256" key="7">
    <source>
        <dbReference type="ARBA" id="ARBA00022803"/>
    </source>
</evidence>
<dbReference type="PROSITE" id="PS50005">
    <property type="entry name" value="TPR"/>
    <property type="match status" value="2"/>
</dbReference>
<proteinExistence type="inferred from homology"/>
<evidence type="ECO:0000256" key="2">
    <source>
        <dbReference type="ARBA" id="ARBA00005386"/>
    </source>
</evidence>
<keyword evidence="7 8" id="KW-0802">TPR repeat</keyword>
<feature type="domain" description="O-GlcNAc transferase C-terminal" evidence="10">
    <location>
        <begin position="752"/>
        <end position="962"/>
    </location>
</feature>
<evidence type="ECO:0000256" key="3">
    <source>
        <dbReference type="ARBA" id="ARBA00011970"/>
    </source>
</evidence>
<evidence type="ECO:0000256" key="5">
    <source>
        <dbReference type="ARBA" id="ARBA00022679"/>
    </source>
</evidence>
<dbReference type="GO" id="GO:0097363">
    <property type="term" value="F:protein O-acetylglucosaminyltransferase activity"/>
    <property type="evidence" value="ECO:0007669"/>
    <property type="project" value="UniProtKB-EC"/>
</dbReference>
<dbReference type="InterPro" id="IPR029489">
    <property type="entry name" value="OGT/SEC/SPY_C"/>
</dbReference>
<evidence type="ECO:0000256" key="8">
    <source>
        <dbReference type="PROSITE-ProRule" id="PRU00339"/>
    </source>
</evidence>
<evidence type="ECO:0000256" key="4">
    <source>
        <dbReference type="ARBA" id="ARBA00022676"/>
    </source>
</evidence>
<keyword evidence="5" id="KW-0808">Transferase</keyword>
<dbReference type="PANTHER" id="PTHR44998:SF1">
    <property type="entry name" value="UDP-N-ACETYLGLUCOSAMINE--PEPTIDE N-ACETYLGLUCOSAMINYLTRANSFERASE 110 KDA SUBUNIT"/>
    <property type="match status" value="1"/>
</dbReference>
<feature type="repeat" description="TPR" evidence="8">
    <location>
        <begin position="568"/>
        <end position="601"/>
    </location>
</feature>
<keyword evidence="4" id="KW-0328">Glycosyltransferase</keyword>